<dbReference type="OrthoDB" id="7374166at2"/>
<evidence type="ECO:0000259" key="3">
    <source>
        <dbReference type="SMART" id="SM01008"/>
    </source>
</evidence>
<dbReference type="Gene3D" id="3.90.1170.50">
    <property type="entry name" value="Aldehyde oxidase/xanthine dehydrogenase, a/b hammerhead"/>
    <property type="match status" value="1"/>
</dbReference>
<dbReference type="InterPro" id="IPR036856">
    <property type="entry name" value="Ald_Oxase/Xan_DH_a/b_sf"/>
</dbReference>
<comment type="caution">
    <text evidence="4">The sequence shown here is derived from an EMBL/GenBank/DDBJ whole genome shotgun (WGS) entry which is preliminary data.</text>
</comment>
<evidence type="ECO:0000256" key="2">
    <source>
        <dbReference type="ARBA" id="ARBA00023002"/>
    </source>
</evidence>
<reference evidence="4 5" key="1">
    <citation type="submission" date="2012-11" db="EMBL/GenBank/DDBJ databases">
        <title>Whole genome sequence of Acidisphaera rubrifaciens HS-AP3.</title>
        <authorList>
            <person name="Azuma Y."/>
            <person name="Higashiura N."/>
            <person name="Hirakawa H."/>
            <person name="Matsushita K."/>
        </authorList>
    </citation>
    <scope>NUCLEOTIDE SEQUENCE [LARGE SCALE GENOMIC DNA]</scope>
    <source>
        <strain evidence="4 5">HS-AP3</strain>
    </source>
</reference>
<dbReference type="EMBL" id="BANB01000716">
    <property type="protein sequence ID" value="GAN78274.1"/>
    <property type="molecule type" value="Genomic_DNA"/>
</dbReference>
<dbReference type="Pfam" id="PF01315">
    <property type="entry name" value="Ald_Xan_dh_C"/>
    <property type="match status" value="1"/>
</dbReference>
<dbReference type="AlphaFoldDB" id="A0A0D6PBN8"/>
<evidence type="ECO:0000256" key="1">
    <source>
        <dbReference type="ARBA" id="ARBA00022505"/>
    </source>
</evidence>
<dbReference type="SUPFAM" id="SSF56003">
    <property type="entry name" value="Molybdenum cofactor-binding domain"/>
    <property type="match status" value="1"/>
</dbReference>
<dbReference type="InterPro" id="IPR037165">
    <property type="entry name" value="AldOxase/xan_DH_Mopterin-bd_sf"/>
</dbReference>
<evidence type="ECO:0000313" key="4">
    <source>
        <dbReference type="EMBL" id="GAN78274.1"/>
    </source>
</evidence>
<accession>A0A0D6PBN8</accession>
<evidence type="ECO:0000313" key="5">
    <source>
        <dbReference type="Proteomes" id="UP000032680"/>
    </source>
</evidence>
<dbReference type="PANTHER" id="PTHR11908:SF132">
    <property type="entry name" value="ALDEHYDE OXIDASE 1-RELATED"/>
    <property type="match status" value="1"/>
</dbReference>
<dbReference type="InterPro" id="IPR016208">
    <property type="entry name" value="Ald_Oxase/xanthine_DH-like"/>
</dbReference>
<dbReference type="InterPro" id="IPR008274">
    <property type="entry name" value="AldOxase/xan_DH_MoCoBD1"/>
</dbReference>
<dbReference type="RefSeq" id="WP_048862782.1">
    <property type="nucleotide sequence ID" value="NZ_BANB01000716.1"/>
</dbReference>
<dbReference type="SMART" id="SM01008">
    <property type="entry name" value="Ald_Xan_dh_C"/>
    <property type="match status" value="1"/>
</dbReference>
<proteinExistence type="predicted"/>
<dbReference type="Proteomes" id="UP000032680">
    <property type="component" value="Unassembled WGS sequence"/>
</dbReference>
<dbReference type="PANTHER" id="PTHR11908">
    <property type="entry name" value="XANTHINE DEHYDROGENASE"/>
    <property type="match status" value="1"/>
</dbReference>
<dbReference type="InterPro" id="IPR000674">
    <property type="entry name" value="Ald_Oxase/Xan_DH_a/b"/>
</dbReference>
<dbReference type="Pfam" id="PF20256">
    <property type="entry name" value="MoCoBD_2"/>
    <property type="match status" value="1"/>
</dbReference>
<gene>
    <name evidence="4" type="ORF">Asru_0717_04</name>
</gene>
<dbReference type="SUPFAM" id="SSF54665">
    <property type="entry name" value="CO dehydrogenase molybdoprotein N-domain-like"/>
    <property type="match status" value="1"/>
</dbReference>
<keyword evidence="5" id="KW-1185">Reference proteome</keyword>
<sequence length="795" mass="83600">MAAAAPDPLLRPGLIGARLPRVEDARLLTGRGTYADDVRPRDAAHVAIRRSDHPHARIVSIDTAAAAAAPGVIGVYVGEDLAAQVRPLRATSRMAGYHATEMWPLARGVVRYVGEPVVAVLAEDRYAAEDALELIDIAYEPLPAAMHAPEAAAADAPRLHDALPGNVLAARRFGRGDIDAAFAGAHAVVEASFRLHRKAPLAIEPRCAVAEWDHGRRALDLHVATNIPGVVRDALADCLDMPGNRLRVIAADVGGSFGGKGSVYQEELLVAALSRLLRRPVKWTSDRLEDLASTSQAFDERIEASLALDADGTIRGLRAEVLSDVGAYSIYPWTAALEPVQVVSFLPGPYRVPAYAAGVRAVATPKAPTGPYRGVGRPAAAFAMERLIDMAAARVGLDPAEMRRRNLVRAEEFPYRTGSGLIWDRSGFMETLEAALRDGGYAALRARQAEARAAGRWFGIGLASYVELTGIGSRISAAPGMPINTGMETASLRIDVTGAITAAFGIASHGQGLETTLAQVIAEELGARIDTIEVLQGDTALVASSTGSYASRSAVIAGGAATLAAREVRAKLKRAASLLMEADEADLEVADGTVRVAGTDRVMTFRDIARAIYADMGRIPHDRREDLISTQTYDPYLGTAASATHLAAVEVDPGTYAVRVLAYHVAEDCGRIINPLIVDGQVQGAVAQGIGAALLEEVTYDAAGQIVTASLADYLAPTAPCVPPIGITHLELDLPDNVGGFRGMGEGGTIGAPAAIANALSDALSPLGIAVDELPATPERLFRLVRAAQRKDDGA</sequence>
<dbReference type="Pfam" id="PF02738">
    <property type="entry name" value="MoCoBD_1"/>
    <property type="match status" value="1"/>
</dbReference>
<dbReference type="InterPro" id="IPR046867">
    <property type="entry name" value="AldOxase/xan_DH_MoCoBD2"/>
</dbReference>
<keyword evidence="2" id="KW-0560">Oxidoreductase</keyword>
<dbReference type="GO" id="GO:0005506">
    <property type="term" value="F:iron ion binding"/>
    <property type="evidence" value="ECO:0007669"/>
    <property type="project" value="InterPro"/>
</dbReference>
<name>A0A0D6PBN8_9PROT</name>
<protein>
    <submittedName>
        <fullName evidence="4">Carbon monoxide dehydrogenase/molybdopterin binding aldehyde oxidase</fullName>
    </submittedName>
</protein>
<dbReference type="Gene3D" id="3.30.365.10">
    <property type="entry name" value="Aldehyde oxidase/xanthine dehydrogenase, molybdopterin binding domain"/>
    <property type="match status" value="4"/>
</dbReference>
<organism evidence="4 5">
    <name type="scientific">Acidisphaera rubrifaciens HS-AP3</name>
    <dbReference type="NCBI Taxonomy" id="1231350"/>
    <lineage>
        <taxon>Bacteria</taxon>
        <taxon>Pseudomonadati</taxon>
        <taxon>Pseudomonadota</taxon>
        <taxon>Alphaproteobacteria</taxon>
        <taxon>Acetobacterales</taxon>
        <taxon>Acetobacteraceae</taxon>
        <taxon>Acidisphaera</taxon>
    </lineage>
</organism>
<dbReference type="GO" id="GO:0016491">
    <property type="term" value="F:oxidoreductase activity"/>
    <property type="evidence" value="ECO:0007669"/>
    <property type="project" value="UniProtKB-KW"/>
</dbReference>
<feature type="domain" description="Aldehyde oxidase/xanthine dehydrogenase a/b hammerhead" evidence="3">
    <location>
        <begin position="29"/>
        <end position="143"/>
    </location>
</feature>
<keyword evidence="1" id="KW-0500">Molybdenum</keyword>